<dbReference type="InterPro" id="IPR007345">
    <property type="entry name" value="Polysacch_pyruvyl_Trfase"/>
</dbReference>
<dbReference type="EMBL" id="JACU01000015">
    <property type="protein sequence ID" value="KMS50682.1"/>
    <property type="molecule type" value="Genomic_DNA"/>
</dbReference>
<name>A0A0J7XFV5_9SPHN</name>
<dbReference type="AlphaFoldDB" id="A0A0J7XFV5"/>
<dbReference type="Pfam" id="PF04230">
    <property type="entry name" value="PS_pyruv_trans"/>
    <property type="match status" value="1"/>
</dbReference>
<dbReference type="PANTHER" id="PTHR36836">
    <property type="entry name" value="COLANIC ACID BIOSYNTHESIS PROTEIN WCAK"/>
    <property type="match status" value="1"/>
</dbReference>
<keyword evidence="3" id="KW-1185">Reference proteome</keyword>
<dbReference type="SUPFAM" id="SSF52317">
    <property type="entry name" value="Class I glutamine amidotransferase-like"/>
    <property type="match status" value="1"/>
</dbReference>
<feature type="domain" description="Polysaccharide pyruvyl transferase" evidence="1">
    <location>
        <begin position="3"/>
        <end position="280"/>
    </location>
</feature>
<dbReference type="PATRIC" id="fig|1114963.3.peg.4880"/>
<organism evidence="2 3">
    <name type="scientific">Novosphingobium barchaimii LL02</name>
    <dbReference type="NCBI Taxonomy" id="1114963"/>
    <lineage>
        <taxon>Bacteria</taxon>
        <taxon>Pseudomonadati</taxon>
        <taxon>Pseudomonadota</taxon>
        <taxon>Alphaproteobacteria</taxon>
        <taxon>Sphingomonadales</taxon>
        <taxon>Sphingomonadaceae</taxon>
        <taxon>Novosphingobium</taxon>
    </lineage>
</organism>
<evidence type="ECO:0000313" key="2">
    <source>
        <dbReference type="EMBL" id="KMS50682.1"/>
    </source>
</evidence>
<protein>
    <recommendedName>
        <fullName evidence="1">Polysaccharide pyruvyl transferase domain-containing protein</fullName>
    </recommendedName>
</protein>
<evidence type="ECO:0000259" key="1">
    <source>
        <dbReference type="Pfam" id="PF04230"/>
    </source>
</evidence>
<gene>
    <name evidence="2" type="ORF">V474_06175</name>
</gene>
<dbReference type="InterPro" id="IPR029062">
    <property type="entry name" value="Class_I_gatase-like"/>
</dbReference>
<proteinExistence type="predicted"/>
<reference evidence="2 3" key="1">
    <citation type="journal article" date="2015" name="G3 (Bethesda)">
        <title>Insights into Ongoing Evolution of the Hexachlorocyclohexane Catabolic Pathway from Comparative Genomics of Ten Sphingomonadaceae Strains.</title>
        <authorList>
            <person name="Pearce S.L."/>
            <person name="Oakeshott J.G."/>
            <person name="Pandey G."/>
        </authorList>
    </citation>
    <scope>NUCLEOTIDE SEQUENCE [LARGE SCALE GENOMIC DNA]</scope>
    <source>
        <strain evidence="2 3">LL02</strain>
    </source>
</reference>
<dbReference type="PANTHER" id="PTHR36836:SF1">
    <property type="entry name" value="COLANIC ACID BIOSYNTHESIS PROTEIN WCAK"/>
    <property type="match status" value="1"/>
</dbReference>
<accession>A0A0J7XFV5</accession>
<comment type="caution">
    <text evidence="2">The sequence shown here is derived from an EMBL/GenBank/DDBJ whole genome shotgun (WGS) entry which is preliminary data.</text>
</comment>
<evidence type="ECO:0000313" key="3">
    <source>
        <dbReference type="Proteomes" id="UP000052268"/>
    </source>
</evidence>
<sequence>MSRFLAEAGVDVTVACLDPDYVERSLGLPAVPMLNFKTASTEVLKKVRDFDAVVIGGGQQLQEHRIPNPLFGMLARVCHMARAARAYDVPFIAWSVGMDWPLSPVARFMARRYLGSDNVTLIFRDGKSYDNARSLFKGRDCRIFQSKDAVFMLDKLLPAAVSWHGVGRAVDRVKRLIVSPSVIAQPEGALRKIVALCADAAQRGYEVRGWHSEIRPGYDLEVRNLVDWSVVPGFEWLPPDPIGTTEVAAVLKTASLLLTTRMHPAIIAVGQGVPSFGIATNAKMRTVFDELHMPYANTDDIEALDFGQIIDSNFERSFAMANEFSAEAARGGNIVLQAAFRET</sequence>
<dbReference type="Proteomes" id="UP000052268">
    <property type="component" value="Unassembled WGS sequence"/>
</dbReference>